<dbReference type="AlphaFoldDB" id="A0A841F7H9"/>
<sequence length="105" mass="11668">MSEGAAFTRTIEDFTCAHCGRNVRGTGYTNHCPRCLWSRHVDVNPGDRAADCGGLMPPISAMLKGEQFVIMHECERCGHRRPNRASPKDDRDLLIALMARPFPGI</sequence>
<proteinExistence type="predicted"/>
<evidence type="ECO:0000313" key="2">
    <source>
        <dbReference type="EMBL" id="MBB6032166.1"/>
    </source>
</evidence>
<dbReference type="Pfam" id="PF12647">
    <property type="entry name" value="RNHCP"/>
    <property type="match status" value="1"/>
</dbReference>
<dbReference type="GO" id="GO:0000428">
    <property type="term" value="C:DNA-directed RNA polymerase complex"/>
    <property type="evidence" value="ECO:0007669"/>
    <property type="project" value="UniProtKB-KW"/>
</dbReference>
<keyword evidence="2" id="KW-0240">DNA-directed RNA polymerase</keyword>
<dbReference type="EMBL" id="JACHGT010000001">
    <property type="protein sequence ID" value="MBB6032166.1"/>
    <property type="molecule type" value="Genomic_DNA"/>
</dbReference>
<evidence type="ECO:0000259" key="1">
    <source>
        <dbReference type="Pfam" id="PF12647"/>
    </source>
</evidence>
<feature type="domain" description="RNHCP" evidence="1">
    <location>
        <begin position="12"/>
        <end position="94"/>
    </location>
</feature>
<gene>
    <name evidence="2" type="ORF">HNR73_000008</name>
</gene>
<name>A0A841F7H9_9ACTN</name>
<reference evidence="2 3" key="1">
    <citation type="submission" date="2020-08" db="EMBL/GenBank/DDBJ databases">
        <title>Genomic Encyclopedia of Type Strains, Phase IV (KMG-IV): sequencing the most valuable type-strain genomes for metagenomic binning, comparative biology and taxonomic classification.</title>
        <authorList>
            <person name="Goeker M."/>
        </authorList>
    </citation>
    <scope>NUCLEOTIDE SEQUENCE [LARGE SCALE GENOMIC DNA]</scope>
    <source>
        <strain evidence="2 3">YIM 65646</strain>
    </source>
</reference>
<comment type="caution">
    <text evidence="2">The sequence shown here is derived from an EMBL/GenBank/DDBJ whole genome shotgun (WGS) entry which is preliminary data.</text>
</comment>
<keyword evidence="2" id="KW-0804">Transcription</keyword>
<keyword evidence="3" id="KW-1185">Reference proteome</keyword>
<dbReference type="InterPro" id="IPR024439">
    <property type="entry name" value="RNHCP"/>
</dbReference>
<dbReference type="Proteomes" id="UP000548476">
    <property type="component" value="Unassembled WGS sequence"/>
</dbReference>
<organism evidence="2 3">
    <name type="scientific">Phytomonospora endophytica</name>
    <dbReference type="NCBI Taxonomy" id="714109"/>
    <lineage>
        <taxon>Bacteria</taxon>
        <taxon>Bacillati</taxon>
        <taxon>Actinomycetota</taxon>
        <taxon>Actinomycetes</taxon>
        <taxon>Micromonosporales</taxon>
        <taxon>Micromonosporaceae</taxon>
        <taxon>Phytomonospora</taxon>
    </lineage>
</organism>
<dbReference type="RefSeq" id="WP_184785104.1">
    <property type="nucleotide sequence ID" value="NZ_BONT01000061.1"/>
</dbReference>
<evidence type="ECO:0000313" key="3">
    <source>
        <dbReference type="Proteomes" id="UP000548476"/>
    </source>
</evidence>
<protein>
    <submittedName>
        <fullName evidence="2">DNA-directed RNA polymerase subunit RPC12/RpoP</fullName>
    </submittedName>
</protein>
<accession>A0A841F7H9</accession>